<dbReference type="SUPFAM" id="SSF102114">
    <property type="entry name" value="Radical SAM enzymes"/>
    <property type="match status" value="1"/>
</dbReference>
<dbReference type="Pfam" id="PF06969">
    <property type="entry name" value="HemN_C"/>
    <property type="match status" value="1"/>
</dbReference>
<dbReference type="Proteomes" id="UP000662747">
    <property type="component" value="Chromosome"/>
</dbReference>
<reference evidence="7 8" key="1">
    <citation type="submission" date="2021-02" db="EMBL/GenBank/DDBJ databases">
        <title>De Novo genome assembly of isolated myxobacteria.</title>
        <authorList>
            <person name="Stevens D.C."/>
        </authorList>
    </citation>
    <scope>NUCLEOTIDE SEQUENCE [LARGE SCALE GENOMIC DNA]</scope>
    <source>
        <strain evidence="8">SCPEA02</strain>
    </source>
</reference>
<dbReference type="PROSITE" id="PS51918">
    <property type="entry name" value="RADICAL_SAM"/>
    <property type="match status" value="1"/>
</dbReference>
<evidence type="ECO:0000259" key="6">
    <source>
        <dbReference type="PROSITE" id="PS51918"/>
    </source>
</evidence>
<evidence type="ECO:0000256" key="5">
    <source>
        <dbReference type="ARBA" id="ARBA00023014"/>
    </source>
</evidence>
<dbReference type="InterPro" id="IPR010723">
    <property type="entry name" value="HemN_C"/>
</dbReference>
<dbReference type="InterPro" id="IPR058240">
    <property type="entry name" value="rSAM_sf"/>
</dbReference>
<evidence type="ECO:0000256" key="3">
    <source>
        <dbReference type="ARBA" id="ARBA00022723"/>
    </source>
</evidence>
<protein>
    <submittedName>
        <fullName evidence="7">STM4012 family radical SAM protein</fullName>
    </submittedName>
</protein>
<keyword evidence="2" id="KW-0949">S-adenosyl-L-methionine</keyword>
<evidence type="ECO:0000256" key="4">
    <source>
        <dbReference type="ARBA" id="ARBA00023004"/>
    </source>
</evidence>
<proteinExistence type="predicted"/>
<feature type="domain" description="Radical SAM core" evidence="6">
    <location>
        <begin position="41"/>
        <end position="278"/>
    </location>
</feature>
<dbReference type="InterPro" id="IPR006638">
    <property type="entry name" value="Elp3/MiaA/NifB-like_rSAM"/>
</dbReference>
<dbReference type="SFLD" id="SFLDS00029">
    <property type="entry name" value="Radical_SAM"/>
    <property type="match status" value="1"/>
</dbReference>
<dbReference type="NCBIfam" id="NF006067">
    <property type="entry name" value="PRK08208.1"/>
    <property type="match status" value="1"/>
</dbReference>
<dbReference type="PANTHER" id="PTHR13932:SF5">
    <property type="entry name" value="RADICAL S-ADENOSYL METHIONINE DOMAIN-CONTAINING PROTEIN 1, MITOCHONDRIAL"/>
    <property type="match status" value="1"/>
</dbReference>
<dbReference type="InterPro" id="IPR013785">
    <property type="entry name" value="Aldolase_TIM"/>
</dbReference>
<dbReference type="CDD" id="cd01335">
    <property type="entry name" value="Radical_SAM"/>
    <property type="match status" value="1"/>
</dbReference>
<evidence type="ECO:0000313" key="7">
    <source>
        <dbReference type="EMBL" id="QSQ27481.1"/>
    </source>
</evidence>
<dbReference type="SFLD" id="SFLDG01065">
    <property type="entry name" value="anaerobic_coproporphyrinogen-I"/>
    <property type="match status" value="1"/>
</dbReference>
<dbReference type="RefSeq" id="WP_206729002.1">
    <property type="nucleotide sequence ID" value="NZ_CP071090.1"/>
</dbReference>
<evidence type="ECO:0000256" key="1">
    <source>
        <dbReference type="ARBA" id="ARBA00001966"/>
    </source>
</evidence>
<sequence>MTHLEQMLGESPYVAYLYGYPHKTAYRPFTPALPLESVWAEERRDALFLYVHVPFCEMRCGFCNLFTAAGPKQEVVDGYLSALGRETRRVKEALGPASFARVAIGGGTPTLLDVAGLHGVFDLMEGVMGADLKNIPVAVEVSPETVDAEKLRALRSRGTDRVSIGVQSFLEAEVAAVKRPQKTAQVEASLDLIRSVGFPTLNIDLIYGMEGQTVETFLHSIRAALRFNPEELYLYPLYVRPLTFLGKKARAWDDLRLALYRAGRDFLLSQGYSQVSMRMFRAKHAPDLGGPVYRCQEDGMVGLGCGARSYTGSVHYSSEYAVGSREVRSIIAAYSERTEASFGEVGYGIRLDSDERRRRYMLLSLLAEGVDLEAYRQRFCTDVLADFPELLELETHGLGRRVDGVLKLTDAGVERSDLIGPWLHSERVRDMMQEYAWR</sequence>
<dbReference type="InterPro" id="IPR034505">
    <property type="entry name" value="Coproporphyrinogen-III_oxidase"/>
</dbReference>
<dbReference type="PANTHER" id="PTHR13932">
    <property type="entry name" value="COPROPORPHYRINIGEN III OXIDASE"/>
    <property type="match status" value="1"/>
</dbReference>
<evidence type="ECO:0000256" key="2">
    <source>
        <dbReference type="ARBA" id="ARBA00022691"/>
    </source>
</evidence>
<keyword evidence="3" id="KW-0479">Metal-binding</keyword>
<dbReference type="SMART" id="SM00729">
    <property type="entry name" value="Elp3"/>
    <property type="match status" value="1"/>
</dbReference>
<organism evidence="7 8">
    <name type="scientific">Pyxidicoccus parkwayensis</name>
    <dbReference type="NCBI Taxonomy" id="2813578"/>
    <lineage>
        <taxon>Bacteria</taxon>
        <taxon>Pseudomonadati</taxon>
        <taxon>Myxococcota</taxon>
        <taxon>Myxococcia</taxon>
        <taxon>Myxococcales</taxon>
        <taxon>Cystobacterineae</taxon>
        <taxon>Myxococcaceae</taxon>
        <taxon>Pyxidicoccus</taxon>
    </lineage>
</organism>
<dbReference type="Pfam" id="PF04055">
    <property type="entry name" value="Radical_SAM"/>
    <property type="match status" value="1"/>
</dbReference>
<keyword evidence="8" id="KW-1185">Reference proteome</keyword>
<gene>
    <name evidence="7" type="ORF">JY651_22335</name>
</gene>
<name>A0ABX7PAI6_9BACT</name>
<accession>A0ABX7PAI6</accession>
<dbReference type="Gene3D" id="3.20.20.70">
    <property type="entry name" value="Aldolase class I"/>
    <property type="match status" value="1"/>
</dbReference>
<keyword evidence="4" id="KW-0408">Iron</keyword>
<keyword evidence="5" id="KW-0411">Iron-sulfur</keyword>
<comment type="cofactor">
    <cofactor evidence="1">
        <name>[4Fe-4S] cluster</name>
        <dbReference type="ChEBI" id="CHEBI:49883"/>
    </cofactor>
</comment>
<dbReference type="EMBL" id="CP071090">
    <property type="protein sequence ID" value="QSQ27481.1"/>
    <property type="molecule type" value="Genomic_DNA"/>
</dbReference>
<evidence type="ECO:0000313" key="8">
    <source>
        <dbReference type="Proteomes" id="UP000662747"/>
    </source>
</evidence>
<dbReference type="InterPro" id="IPR007197">
    <property type="entry name" value="rSAM"/>
</dbReference>